<dbReference type="Proteomes" id="UP000290218">
    <property type="component" value="Unassembled WGS sequence"/>
</dbReference>
<dbReference type="Pfam" id="PF17941">
    <property type="entry name" value="PP_kinase_C_1"/>
    <property type="match status" value="1"/>
</dbReference>
<dbReference type="Gene3D" id="1.20.58.310">
    <property type="entry name" value="Polyphosphate kinase N-terminal domain"/>
    <property type="match status" value="1"/>
</dbReference>
<comment type="function">
    <text evidence="8 9">Catalyzes the reversible transfer of the terminal phosphate of ATP to form a long-chain polyphosphate (polyP).</text>
</comment>
<feature type="domain" description="Polyphosphate kinase middle" evidence="10">
    <location>
        <begin position="148"/>
        <end position="329"/>
    </location>
</feature>
<comment type="cofactor">
    <cofactor evidence="8">
        <name>Mg(2+)</name>
        <dbReference type="ChEBI" id="CHEBI:18420"/>
    </cofactor>
</comment>
<dbReference type="InterPro" id="IPR041108">
    <property type="entry name" value="PP_kinase_C_1"/>
</dbReference>
<dbReference type="PANTHER" id="PTHR30218:SF0">
    <property type="entry name" value="POLYPHOSPHATE KINASE"/>
    <property type="match status" value="1"/>
</dbReference>
<evidence type="ECO:0000313" key="15">
    <source>
        <dbReference type="Proteomes" id="UP000290218"/>
    </source>
</evidence>
<evidence type="ECO:0000256" key="7">
    <source>
        <dbReference type="ARBA" id="ARBA00022842"/>
    </source>
</evidence>
<feature type="domain" description="Polyphosphate kinase C-terminal" evidence="13">
    <location>
        <begin position="356"/>
        <end position="519"/>
    </location>
</feature>
<feature type="domain" description="Polyphosphate kinase N-terminal" evidence="11">
    <location>
        <begin position="33"/>
        <end position="138"/>
    </location>
</feature>
<dbReference type="SUPFAM" id="SSF140356">
    <property type="entry name" value="PPK N-terminal domain-like"/>
    <property type="match status" value="1"/>
</dbReference>
<dbReference type="CDD" id="cd09168">
    <property type="entry name" value="PLDc_PaPPK1_C2_like"/>
    <property type="match status" value="1"/>
</dbReference>
<dbReference type="AlphaFoldDB" id="A0A4V1M6R4"/>
<feature type="active site" description="Phosphohistidine intermediate" evidence="8">
    <location>
        <position position="460"/>
    </location>
</feature>
<feature type="binding site" evidence="8">
    <location>
        <position position="493"/>
    </location>
    <ligand>
        <name>ATP</name>
        <dbReference type="ChEBI" id="CHEBI:30616"/>
    </ligand>
</feature>
<comment type="caution">
    <text evidence="14">The sequence shown here is derived from an EMBL/GenBank/DDBJ whole genome shotgun (WGS) entry which is preliminary data.</text>
</comment>
<dbReference type="Pfam" id="PF13089">
    <property type="entry name" value="PP_kinase_N"/>
    <property type="match status" value="1"/>
</dbReference>
<keyword evidence="5 8" id="KW-0418">Kinase</keyword>
<comment type="similarity">
    <text evidence="8 9">Belongs to the polyphosphate kinase 1 (PPK1) family.</text>
</comment>
<comment type="PTM">
    <text evidence="8 9">An intermediate of this reaction is the autophosphorylated ppk in which a phosphate is covalently linked to a histidine residue through a N-P bond.</text>
</comment>
<evidence type="ECO:0000259" key="12">
    <source>
        <dbReference type="Pfam" id="PF13090"/>
    </source>
</evidence>
<feature type="domain" description="Polyphosphate kinase C-terminal" evidence="12">
    <location>
        <begin position="528"/>
        <end position="701"/>
    </location>
</feature>
<dbReference type="Gene3D" id="3.30.1840.10">
    <property type="entry name" value="Polyphosphate kinase middle domain"/>
    <property type="match status" value="1"/>
</dbReference>
<dbReference type="EMBL" id="SDHX01000001">
    <property type="protein sequence ID" value="RXK56309.1"/>
    <property type="molecule type" value="Genomic_DNA"/>
</dbReference>
<feature type="binding site" evidence="8">
    <location>
        <position position="589"/>
    </location>
    <ligand>
        <name>ATP</name>
        <dbReference type="ChEBI" id="CHEBI:30616"/>
    </ligand>
</feature>
<dbReference type="Pfam" id="PF13090">
    <property type="entry name" value="PP_kinase_C"/>
    <property type="match status" value="1"/>
</dbReference>
<dbReference type="SUPFAM" id="SSF143724">
    <property type="entry name" value="PHP14-like"/>
    <property type="match status" value="1"/>
</dbReference>
<dbReference type="HAMAP" id="MF_00347">
    <property type="entry name" value="Polyphosphate_kinase"/>
    <property type="match status" value="1"/>
</dbReference>
<dbReference type="InterPro" id="IPR025198">
    <property type="entry name" value="PPK_N_dom"/>
</dbReference>
<keyword evidence="3 8" id="KW-0479">Metal-binding</keyword>
<dbReference type="InterPro" id="IPR003414">
    <property type="entry name" value="PP_kinase"/>
</dbReference>
<feature type="binding site" evidence="8">
    <location>
        <position position="71"/>
    </location>
    <ligand>
        <name>ATP</name>
        <dbReference type="ChEBI" id="CHEBI:30616"/>
    </ligand>
</feature>
<keyword evidence="15" id="KW-1185">Reference proteome</keyword>
<dbReference type="CDD" id="cd09165">
    <property type="entry name" value="PLDc_PaPPK1_C1_like"/>
    <property type="match status" value="1"/>
</dbReference>
<evidence type="ECO:0000256" key="2">
    <source>
        <dbReference type="ARBA" id="ARBA00022679"/>
    </source>
</evidence>
<feature type="binding site" evidence="8">
    <location>
        <position position="617"/>
    </location>
    <ligand>
        <name>ATP</name>
        <dbReference type="ChEBI" id="CHEBI:30616"/>
    </ligand>
</feature>
<dbReference type="GO" id="GO:0006799">
    <property type="term" value="P:polyphosphate biosynthetic process"/>
    <property type="evidence" value="ECO:0007669"/>
    <property type="project" value="UniProtKB-UniRule"/>
</dbReference>
<sequence>MPPTPRSKPRSAKITAKTGRSITPKAGGSKVVYANRELSWLAFNRRVLEQARNEANPLLERTKFLAIVSSNLDEFFEIRIAGLLQQKDSTGGEASLDGLSPREQLKRAFTEIRRLVDDQYACWHDLLVPALAKEKITFKTASQLSPAERTWVHEYFAKQVHPVLTPLAIDQSHPFPQIANKTLNVIVTVDNPDTPEQESLTAVLPVPRILPRLVQITPDKRGPQTFVFLSEIIKLCAGDLFPGYHIISAQAFRVTRNSDLYIDDEEADNLLKKIEEELRNLRRGAAVRLEIEDDAPAAVFQLLCENLQLDEERVFRLKGPLNLVRMMSLSDLVDRPDLKFPVFAPVESPLLKASPSIFASIHEGDILLHHPYDSFNPVVEFVQQAARDPGVLAIKQTLYRTSGDSPIIGALIEASRNGKQVTALVELKARFDEANNIKWAKELEEAGVHVVFGLVGHKTHCKTSMVVRQEPDGLRRYVHLGTGNYNPKTARLYTDLSLLTCNPEIAAEVAQLFNSLTGFGRSPEFKHLLVAPFNLHSRIQELIANEAANAAAGKPARIIAKMNKLVDKVTIDNLYAASQAGVQIDLIVRATCCLLPGVKGLSENIRVRNLVGRYLEHARIFYFENAGAPLLYAGSSDWMPRNFFRRVEALFPINTPALRDRVLHEILPAELRDNVDARDLQSDGTYVAPARKEGETDFSAQNHFMADAEKRAAAQIEVVA</sequence>
<dbReference type="Pfam" id="PF02503">
    <property type="entry name" value="PP_kinase"/>
    <property type="match status" value="1"/>
</dbReference>
<reference evidence="14 15" key="1">
    <citation type="submission" date="2019-01" db="EMBL/GenBank/DDBJ databases">
        <title>Lacunisphaera sp. strain TWA-58.</title>
        <authorList>
            <person name="Chen W.-M."/>
        </authorList>
    </citation>
    <scope>NUCLEOTIDE SEQUENCE [LARGE SCALE GENOMIC DNA]</scope>
    <source>
        <strain evidence="14 15">TWA-58</strain>
    </source>
</reference>
<dbReference type="OrthoDB" id="9761456at2"/>
<organism evidence="14 15">
    <name type="scientific">Oleiharenicola lentus</name>
    <dbReference type="NCBI Taxonomy" id="2508720"/>
    <lineage>
        <taxon>Bacteria</taxon>
        <taxon>Pseudomonadati</taxon>
        <taxon>Verrucomicrobiota</taxon>
        <taxon>Opitutia</taxon>
        <taxon>Opitutales</taxon>
        <taxon>Opitutaceae</taxon>
        <taxon>Oleiharenicola</taxon>
    </lineage>
</organism>
<dbReference type="InterPro" id="IPR036832">
    <property type="entry name" value="PPK_N_dom_sf"/>
</dbReference>
<dbReference type="FunFam" id="3.30.870.10:FF:000001">
    <property type="entry name" value="Polyphosphate kinase"/>
    <property type="match status" value="1"/>
</dbReference>
<dbReference type="PIRSF" id="PIRSF015589">
    <property type="entry name" value="PP_kinase"/>
    <property type="match status" value="1"/>
</dbReference>
<comment type="catalytic activity">
    <reaction evidence="8 9">
        <text>[phosphate](n) + ATP = [phosphate](n+1) + ADP</text>
        <dbReference type="Rhea" id="RHEA:19573"/>
        <dbReference type="Rhea" id="RHEA-COMP:9859"/>
        <dbReference type="Rhea" id="RHEA-COMP:14280"/>
        <dbReference type="ChEBI" id="CHEBI:16838"/>
        <dbReference type="ChEBI" id="CHEBI:30616"/>
        <dbReference type="ChEBI" id="CHEBI:456216"/>
        <dbReference type="EC" id="2.7.4.1"/>
    </reaction>
</comment>
<accession>A0A4V1M6R4</accession>
<keyword evidence="2 8" id="KW-0808">Transferase</keyword>
<gene>
    <name evidence="14" type="primary">ppk1</name>
    <name evidence="8" type="synonym">ppk</name>
    <name evidence="14" type="ORF">ESB00_10685</name>
</gene>
<proteinExistence type="inferred from homology"/>
<dbReference type="EC" id="2.7.4.1" evidence="8 9"/>
<keyword evidence="1 8" id="KW-0597">Phosphoprotein</keyword>
<dbReference type="GO" id="GO:0008976">
    <property type="term" value="F:polyphosphate kinase activity"/>
    <property type="evidence" value="ECO:0007669"/>
    <property type="project" value="UniProtKB-UniRule"/>
</dbReference>
<evidence type="ECO:0000256" key="4">
    <source>
        <dbReference type="ARBA" id="ARBA00022741"/>
    </source>
</evidence>
<dbReference type="NCBIfam" id="TIGR03705">
    <property type="entry name" value="poly_P_kin"/>
    <property type="match status" value="1"/>
</dbReference>
<dbReference type="NCBIfam" id="NF003921">
    <property type="entry name" value="PRK05443.2-2"/>
    <property type="match status" value="1"/>
</dbReference>
<keyword evidence="6 8" id="KW-0067">ATP-binding</keyword>
<feature type="binding site" evidence="8">
    <location>
        <position position="400"/>
    </location>
    <ligand>
        <name>Mg(2+)</name>
        <dbReference type="ChEBI" id="CHEBI:18420"/>
    </ligand>
</feature>
<dbReference type="InterPro" id="IPR036830">
    <property type="entry name" value="PP_kinase_middle_dom_sf"/>
</dbReference>
<evidence type="ECO:0000259" key="11">
    <source>
        <dbReference type="Pfam" id="PF13089"/>
    </source>
</evidence>
<dbReference type="InterPro" id="IPR025200">
    <property type="entry name" value="PPK_C_dom2"/>
</dbReference>
<dbReference type="NCBIfam" id="NF003917">
    <property type="entry name" value="PRK05443.1-1"/>
    <property type="match status" value="1"/>
</dbReference>
<keyword evidence="4 8" id="KW-0547">Nucleotide-binding</keyword>
<evidence type="ECO:0000256" key="1">
    <source>
        <dbReference type="ARBA" id="ARBA00022553"/>
    </source>
</evidence>
<evidence type="ECO:0000259" key="13">
    <source>
        <dbReference type="Pfam" id="PF17941"/>
    </source>
</evidence>
<dbReference type="RefSeq" id="WP_129047676.1">
    <property type="nucleotide sequence ID" value="NZ_SDHX01000001.1"/>
</dbReference>
<evidence type="ECO:0000256" key="5">
    <source>
        <dbReference type="ARBA" id="ARBA00022777"/>
    </source>
</evidence>
<dbReference type="Gene3D" id="3.30.870.10">
    <property type="entry name" value="Endonuclease Chain A"/>
    <property type="match status" value="2"/>
</dbReference>
<dbReference type="InterPro" id="IPR024953">
    <property type="entry name" value="PP_kinase_middle"/>
</dbReference>
<evidence type="ECO:0000259" key="10">
    <source>
        <dbReference type="Pfam" id="PF02503"/>
    </source>
</evidence>
<dbReference type="PANTHER" id="PTHR30218">
    <property type="entry name" value="POLYPHOSPHATE KINASE"/>
    <property type="match status" value="1"/>
</dbReference>
<feature type="binding site" evidence="8">
    <location>
        <position position="430"/>
    </location>
    <ligand>
        <name>Mg(2+)</name>
        <dbReference type="ChEBI" id="CHEBI:18420"/>
    </ligand>
</feature>
<evidence type="ECO:0000256" key="3">
    <source>
        <dbReference type="ARBA" id="ARBA00022723"/>
    </source>
</evidence>
<keyword evidence="7 8" id="KW-0460">Magnesium</keyword>
<evidence type="ECO:0000256" key="9">
    <source>
        <dbReference type="RuleBase" id="RU003800"/>
    </source>
</evidence>
<dbReference type="GO" id="GO:0046872">
    <property type="term" value="F:metal ion binding"/>
    <property type="evidence" value="ECO:0007669"/>
    <property type="project" value="UniProtKB-KW"/>
</dbReference>
<evidence type="ECO:0000256" key="6">
    <source>
        <dbReference type="ARBA" id="ARBA00022840"/>
    </source>
</evidence>
<name>A0A4V1M6R4_9BACT</name>
<dbReference type="SUPFAM" id="SSF56024">
    <property type="entry name" value="Phospholipase D/nuclease"/>
    <property type="match status" value="2"/>
</dbReference>
<evidence type="ECO:0000313" key="14">
    <source>
        <dbReference type="EMBL" id="RXK56309.1"/>
    </source>
</evidence>
<dbReference type="NCBIfam" id="NF003918">
    <property type="entry name" value="PRK05443.1-2"/>
    <property type="match status" value="1"/>
</dbReference>
<dbReference type="GO" id="GO:0009358">
    <property type="term" value="C:polyphosphate kinase complex"/>
    <property type="evidence" value="ECO:0007669"/>
    <property type="project" value="InterPro"/>
</dbReference>
<evidence type="ECO:0000256" key="8">
    <source>
        <dbReference type="HAMAP-Rule" id="MF_00347"/>
    </source>
</evidence>
<dbReference type="GO" id="GO:0005524">
    <property type="term" value="F:ATP binding"/>
    <property type="evidence" value="ECO:0007669"/>
    <property type="project" value="UniProtKB-KW"/>
</dbReference>
<protein>
    <recommendedName>
        <fullName evidence="8 9">Polyphosphate kinase</fullName>
        <ecNumber evidence="8 9">2.7.4.1</ecNumber>
    </recommendedName>
    <alternativeName>
        <fullName evidence="8">ATP-polyphosphate phosphotransferase</fullName>
    </alternativeName>
    <alternativeName>
        <fullName evidence="8">Polyphosphoric acid kinase</fullName>
    </alternativeName>
</protein>